<keyword evidence="2" id="KW-1185">Reference proteome</keyword>
<evidence type="ECO:0000313" key="2">
    <source>
        <dbReference type="Proteomes" id="UP001497680"/>
    </source>
</evidence>
<gene>
    <name evidence="1" type="ORF">F4821DRAFT_212863</name>
</gene>
<comment type="caution">
    <text evidence="1">The sequence shown here is derived from an EMBL/GenBank/DDBJ whole genome shotgun (WGS) entry which is preliminary data.</text>
</comment>
<reference evidence="1 2" key="1">
    <citation type="journal article" date="2022" name="New Phytol.">
        <title>Ecological generalism drives hyperdiversity of secondary metabolite gene clusters in xylarialean endophytes.</title>
        <authorList>
            <person name="Franco M.E.E."/>
            <person name="Wisecaver J.H."/>
            <person name="Arnold A.E."/>
            <person name="Ju Y.M."/>
            <person name="Slot J.C."/>
            <person name="Ahrendt S."/>
            <person name="Moore L.P."/>
            <person name="Eastman K.E."/>
            <person name="Scott K."/>
            <person name="Konkel Z."/>
            <person name="Mondo S.J."/>
            <person name="Kuo A."/>
            <person name="Hayes R.D."/>
            <person name="Haridas S."/>
            <person name="Andreopoulos B."/>
            <person name="Riley R."/>
            <person name="LaButti K."/>
            <person name="Pangilinan J."/>
            <person name="Lipzen A."/>
            <person name="Amirebrahimi M."/>
            <person name="Yan J."/>
            <person name="Adam C."/>
            <person name="Keymanesh K."/>
            <person name="Ng V."/>
            <person name="Louie K."/>
            <person name="Northen T."/>
            <person name="Drula E."/>
            <person name="Henrissat B."/>
            <person name="Hsieh H.M."/>
            <person name="Youens-Clark K."/>
            <person name="Lutzoni F."/>
            <person name="Miadlikowska J."/>
            <person name="Eastwood D.C."/>
            <person name="Hamelin R.C."/>
            <person name="Grigoriev I.V."/>
            <person name="U'Ren J.M."/>
        </authorList>
    </citation>
    <scope>NUCLEOTIDE SEQUENCE [LARGE SCALE GENOMIC DNA]</scope>
    <source>
        <strain evidence="1 2">ER1909</strain>
    </source>
</reference>
<name>A0ACC0DF80_9PEZI</name>
<accession>A0ACC0DF80</accession>
<protein>
    <submittedName>
        <fullName evidence="1">Uncharacterized protein</fullName>
    </submittedName>
</protein>
<dbReference type="EMBL" id="MU394288">
    <property type="protein sequence ID" value="KAI6091175.1"/>
    <property type="molecule type" value="Genomic_DNA"/>
</dbReference>
<dbReference type="Proteomes" id="UP001497680">
    <property type="component" value="Unassembled WGS sequence"/>
</dbReference>
<sequence length="234" mass="26789">MSNQRPPTDLIIMETNHIDSLLARYLHLLNHYTSVREQLSGLQTAMYQDIARANFSAERGMRFGQDYYDERMQASRRVEIIVDNEMGIPGFEIISAEDDRVSEPETRTTGDENTPSVDQAEENSEDASAKKQQQKQKKQQQTDPLRWFGLLTPPPLRQAQAQSISAVEQIIPDLVTVSAYMASVELEIRRARKRRAKWEAAAAKKKDEDEKHELEQEQEQEQEREIGTGTEIAA</sequence>
<evidence type="ECO:0000313" key="1">
    <source>
        <dbReference type="EMBL" id="KAI6091175.1"/>
    </source>
</evidence>
<organism evidence="1 2">
    <name type="scientific">Hypoxylon rubiginosum</name>
    <dbReference type="NCBI Taxonomy" id="110542"/>
    <lineage>
        <taxon>Eukaryota</taxon>
        <taxon>Fungi</taxon>
        <taxon>Dikarya</taxon>
        <taxon>Ascomycota</taxon>
        <taxon>Pezizomycotina</taxon>
        <taxon>Sordariomycetes</taxon>
        <taxon>Xylariomycetidae</taxon>
        <taxon>Xylariales</taxon>
        <taxon>Hypoxylaceae</taxon>
        <taxon>Hypoxylon</taxon>
    </lineage>
</organism>
<proteinExistence type="predicted"/>